<dbReference type="InterPro" id="IPR013749">
    <property type="entry name" value="PM/HMP-P_kinase-1"/>
</dbReference>
<dbReference type="EC" id="2.7.1.49" evidence="2"/>
<feature type="domain" description="Pyridoxamine kinase/Phosphomethylpyrimidine kinase" evidence="3">
    <location>
        <begin position="13"/>
        <end position="243"/>
    </location>
</feature>
<keyword evidence="4" id="KW-0808">Transferase</keyword>
<dbReference type="STRING" id="634430.SAMN04488241_109132"/>
<dbReference type="Gene3D" id="3.40.1190.20">
    <property type="match status" value="1"/>
</dbReference>
<dbReference type="GO" id="GO:0009228">
    <property type="term" value="P:thiamine biosynthetic process"/>
    <property type="evidence" value="ECO:0007669"/>
    <property type="project" value="InterPro"/>
</dbReference>
<dbReference type="RefSeq" id="WP_093333916.1">
    <property type="nucleotide sequence ID" value="NZ_FOXP01000009.1"/>
</dbReference>
<dbReference type="UniPathway" id="UPA00060">
    <property type="reaction ID" value="UER00138"/>
</dbReference>
<dbReference type="OrthoDB" id="9810880at2"/>
<dbReference type="Proteomes" id="UP000199586">
    <property type="component" value="Unassembled WGS sequence"/>
</dbReference>
<protein>
    <recommendedName>
        <fullName evidence="2">hydroxymethylpyrimidine kinase</fullName>
        <ecNumber evidence="2">2.7.1.49</ecNumber>
    </recommendedName>
</protein>
<dbReference type="AlphaFoldDB" id="A0A1I5TWT5"/>
<accession>A0A1I5TWT5</accession>
<dbReference type="GO" id="GO:0008902">
    <property type="term" value="F:hydroxymethylpyrimidine kinase activity"/>
    <property type="evidence" value="ECO:0007669"/>
    <property type="project" value="UniProtKB-EC"/>
</dbReference>
<organism evidence="4 5">
    <name type="scientific">Sphingomonas rubra</name>
    <dbReference type="NCBI Taxonomy" id="634430"/>
    <lineage>
        <taxon>Bacteria</taxon>
        <taxon>Pseudomonadati</taxon>
        <taxon>Pseudomonadota</taxon>
        <taxon>Alphaproteobacteria</taxon>
        <taxon>Sphingomonadales</taxon>
        <taxon>Sphingomonadaceae</taxon>
        <taxon>Sphingomonas</taxon>
    </lineage>
</organism>
<reference evidence="4 5" key="1">
    <citation type="submission" date="2016-10" db="EMBL/GenBank/DDBJ databases">
        <authorList>
            <person name="de Groot N.N."/>
        </authorList>
    </citation>
    <scope>NUCLEOTIDE SEQUENCE [LARGE SCALE GENOMIC DNA]</scope>
    <source>
        <strain evidence="4 5">CGMCC 1.9113</strain>
    </source>
</reference>
<evidence type="ECO:0000313" key="4">
    <source>
        <dbReference type="EMBL" id="SFP87525.1"/>
    </source>
</evidence>
<dbReference type="GO" id="GO:0009229">
    <property type="term" value="P:thiamine diphosphate biosynthetic process"/>
    <property type="evidence" value="ECO:0007669"/>
    <property type="project" value="UniProtKB-UniPathway"/>
</dbReference>
<proteinExistence type="predicted"/>
<comment type="pathway">
    <text evidence="1">Cofactor biosynthesis; thiamine diphosphate biosynthesis.</text>
</comment>
<gene>
    <name evidence="4" type="ORF">SAMN04488241_109132</name>
</gene>
<dbReference type="SUPFAM" id="SSF53613">
    <property type="entry name" value="Ribokinase-like"/>
    <property type="match status" value="1"/>
</dbReference>
<name>A0A1I5TWT5_9SPHN</name>
<dbReference type="InterPro" id="IPR029056">
    <property type="entry name" value="Ribokinase-like"/>
</dbReference>
<sequence length="257" mass="26024">MTIPRVLVVAGSDSGGGAGIQADIKTIAMLGGHPTTAITAITAQNTLGVQAVHPVSADMVVAQIDSVLSDIGTDAVKIGMIGSAAIAHAVADRLERLDVPIVFDPVMIATSGSTLADAATIAAFERLMTIASVVTPNLPELEALGGEAAVLAHGCHLAAKGGHAEGATVTDRLLAADGREVAVMHAERLDTRDTHGTGCTFASALACGLAAGLSVEDAFTRAIRFVRRAILAAPGLGQRHGPLGHALGVVPFDQVER</sequence>
<dbReference type="NCBIfam" id="TIGR00097">
    <property type="entry name" value="HMP-P_kinase"/>
    <property type="match status" value="1"/>
</dbReference>
<evidence type="ECO:0000256" key="2">
    <source>
        <dbReference type="ARBA" id="ARBA00012135"/>
    </source>
</evidence>
<dbReference type="Pfam" id="PF08543">
    <property type="entry name" value="Phos_pyr_kin"/>
    <property type="match status" value="1"/>
</dbReference>
<dbReference type="EMBL" id="FOXP01000009">
    <property type="protein sequence ID" value="SFP87525.1"/>
    <property type="molecule type" value="Genomic_DNA"/>
</dbReference>
<dbReference type="CDD" id="cd01169">
    <property type="entry name" value="HMPP_kinase"/>
    <property type="match status" value="1"/>
</dbReference>
<keyword evidence="5" id="KW-1185">Reference proteome</keyword>
<dbReference type="PANTHER" id="PTHR20858:SF17">
    <property type="entry name" value="HYDROXYMETHYLPYRIMIDINE_PHOSPHOMETHYLPYRIMIDINE KINASE THI20-RELATED"/>
    <property type="match status" value="1"/>
</dbReference>
<evidence type="ECO:0000313" key="5">
    <source>
        <dbReference type="Proteomes" id="UP000199586"/>
    </source>
</evidence>
<evidence type="ECO:0000259" key="3">
    <source>
        <dbReference type="Pfam" id="PF08543"/>
    </source>
</evidence>
<keyword evidence="4" id="KW-0418">Kinase</keyword>
<dbReference type="PANTHER" id="PTHR20858">
    <property type="entry name" value="PHOSPHOMETHYLPYRIMIDINE KINASE"/>
    <property type="match status" value="1"/>
</dbReference>
<evidence type="ECO:0000256" key="1">
    <source>
        <dbReference type="ARBA" id="ARBA00004948"/>
    </source>
</evidence>
<dbReference type="InterPro" id="IPR004399">
    <property type="entry name" value="HMP/HMP-P_kinase_dom"/>
</dbReference>
<dbReference type="GO" id="GO:0008972">
    <property type="term" value="F:phosphomethylpyrimidine kinase activity"/>
    <property type="evidence" value="ECO:0007669"/>
    <property type="project" value="InterPro"/>
</dbReference>
<dbReference type="GO" id="GO:0005829">
    <property type="term" value="C:cytosol"/>
    <property type="evidence" value="ECO:0007669"/>
    <property type="project" value="TreeGrafter"/>
</dbReference>